<accession>A0ACC2JRT3</accession>
<keyword evidence="2" id="KW-1185">Reference proteome</keyword>
<dbReference type="EMBL" id="JAPUUL010000629">
    <property type="protein sequence ID" value="KAJ8129908.1"/>
    <property type="molecule type" value="Genomic_DNA"/>
</dbReference>
<organism evidence="1 2">
    <name type="scientific">Lasiodiplodia mahajangana</name>
    <dbReference type="NCBI Taxonomy" id="1108764"/>
    <lineage>
        <taxon>Eukaryota</taxon>
        <taxon>Fungi</taxon>
        <taxon>Dikarya</taxon>
        <taxon>Ascomycota</taxon>
        <taxon>Pezizomycotina</taxon>
        <taxon>Dothideomycetes</taxon>
        <taxon>Dothideomycetes incertae sedis</taxon>
        <taxon>Botryosphaeriales</taxon>
        <taxon>Botryosphaeriaceae</taxon>
        <taxon>Lasiodiplodia</taxon>
    </lineage>
</organism>
<evidence type="ECO:0000313" key="2">
    <source>
        <dbReference type="Proteomes" id="UP001153332"/>
    </source>
</evidence>
<protein>
    <submittedName>
        <fullName evidence="1">Uncharacterized protein</fullName>
    </submittedName>
</protein>
<proteinExistence type="predicted"/>
<gene>
    <name evidence="1" type="ORF">O1611_g3725</name>
</gene>
<name>A0ACC2JRT3_9PEZI</name>
<comment type="caution">
    <text evidence="1">The sequence shown here is derived from an EMBL/GenBank/DDBJ whole genome shotgun (WGS) entry which is preliminary data.</text>
</comment>
<dbReference type="Proteomes" id="UP001153332">
    <property type="component" value="Unassembled WGS sequence"/>
</dbReference>
<sequence length="361" mass="39294">MSEPSFDPWMTPAGPPPPGITPNFTNPPTQAPLLRNGIYVILPLVLLFLLARIYTRAFISRVFGIDDYICIVSATAIFAQGGVLLGLLNLKPFTPLGRHLWDIPVAAFSDEYLKLIILALVTFPVAALLVKLTLLALYYRLFKPSAWARRLIWSGFILLLIFYVSTTIILLVACVPSSGETWISRVRTGACPTVQVEITRSQGVFGLAVDLYIFIIPIWQVSILSLPPQRKAGILLIFMTGLIAVASSAGGLVTRERVTLVDPNLLISPYLFCLLEVGIGLICSCMPIIMVPLKSLTASSWSSVKKLSKTLISKPGKTEPKRPIEALPQIPNGTLAWRGLPQTTTGDARVTAIKGAFEAAL</sequence>
<reference evidence="1" key="1">
    <citation type="submission" date="2022-12" db="EMBL/GenBank/DDBJ databases">
        <title>Genome Sequence of Lasiodiplodia mahajangana.</title>
        <authorList>
            <person name="Buettner E."/>
        </authorList>
    </citation>
    <scope>NUCLEOTIDE SEQUENCE</scope>
    <source>
        <strain evidence="1">VT137</strain>
    </source>
</reference>
<evidence type="ECO:0000313" key="1">
    <source>
        <dbReference type="EMBL" id="KAJ8129908.1"/>
    </source>
</evidence>